<evidence type="ECO:0000256" key="6">
    <source>
        <dbReference type="ARBA" id="ARBA00047517"/>
    </source>
</evidence>
<sequence>MVKTVGPPIQKGSTVLLPNAAALYDDDSFLTYGRAGLAAHDALKCALAEMEGAEGVCLYPSGLAAVTGAVLAVLQGGDEVLAADNIYKPSRRFCDNVLKRYGVAVRYFDPRLSPEALLDLAGEKTRLIMMESPGSLTFEMMDLAAVAALAKTRGILTLTDNTWGAGYFFKPLEHGVDISVQALTKYVGGHSDVFMGSAAARDSALVRRLEDGVHNLGWSVSAEDAYQMLRGLRTLPTRLKAQGDAALRIAQWLAGQPEVAEVIHPALPGAVDHDLWARDYSGACGLFGFVLRGRTPQAADAFLDALQLFGLGFSWGGFESLAIVSDPQLGKRKFAPTYDGPLMRLHIGLEAEDDLMADLRRGLDAFAAAR</sequence>
<evidence type="ECO:0000256" key="1">
    <source>
        <dbReference type="ARBA" id="ARBA00001933"/>
    </source>
</evidence>
<evidence type="ECO:0000256" key="4">
    <source>
        <dbReference type="ARBA" id="ARBA00023239"/>
    </source>
</evidence>
<proteinExistence type="inferred from homology"/>
<comment type="similarity">
    <text evidence="2 9">Belongs to the trans-sulfuration enzymes family.</text>
</comment>
<dbReference type="Gene3D" id="3.40.640.10">
    <property type="entry name" value="Type I PLP-dependent aspartate aminotransferase-like (Major domain)"/>
    <property type="match status" value="1"/>
</dbReference>
<evidence type="ECO:0000256" key="9">
    <source>
        <dbReference type="RuleBase" id="RU362118"/>
    </source>
</evidence>
<dbReference type="GO" id="GO:0047804">
    <property type="term" value="F:cysteine-S-conjugate beta-lyase activity"/>
    <property type="evidence" value="ECO:0007669"/>
    <property type="project" value="UniProtKB-EC"/>
</dbReference>
<dbReference type="InterPro" id="IPR054542">
    <property type="entry name" value="Cys_met_metab_PP"/>
</dbReference>
<accession>A0A839ZUV5</accession>
<keyword evidence="11" id="KW-1185">Reference proteome</keyword>
<dbReference type="InterPro" id="IPR015421">
    <property type="entry name" value="PyrdxlP-dep_Trfase_major"/>
</dbReference>
<comment type="pathway">
    <text evidence="5">Amino-acid biosynthesis; L-methionine biosynthesis via de novo pathway; L-homocysteine from L-cystathionine: step 1/1.</text>
</comment>
<evidence type="ECO:0000256" key="2">
    <source>
        <dbReference type="ARBA" id="ARBA00009077"/>
    </source>
</evidence>
<evidence type="ECO:0000313" key="11">
    <source>
        <dbReference type="Proteomes" id="UP000530564"/>
    </source>
</evidence>
<comment type="caution">
    <text evidence="10">The sequence shown here is derived from an EMBL/GenBank/DDBJ whole genome shotgun (WGS) entry which is preliminary data.</text>
</comment>
<dbReference type="AlphaFoldDB" id="A0A839ZUV5"/>
<comment type="catalytic activity">
    <reaction evidence="7">
        <text>an S-substituted L-cysteine + H2O = a thiol + pyruvate + NH4(+)</text>
        <dbReference type="Rhea" id="RHEA:18121"/>
        <dbReference type="ChEBI" id="CHEBI:15361"/>
        <dbReference type="ChEBI" id="CHEBI:15377"/>
        <dbReference type="ChEBI" id="CHEBI:28938"/>
        <dbReference type="ChEBI" id="CHEBI:29256"/>
        <dbReference type="ChEBI" id="CHEBI:58717"/>
        <dbReference type="EC" id="4.4.1.13"/>
    </reaction>
</comment>
<dbReference type="GO" id="GO:0030170">
    <property type="term" value="F:pyridoxal phosphate binding"/>
    <property type="evidence" value="ECO:0007669"/>
    <property type="project" value="InterPro"/>
</dbReference>
<dbReference type="Pfam" id="PF01053">
    <property type="entry name" value="Cys_Met_Meta_PP"/>
    <property type="match status" value="1"/>
</dbReference>
<evidence type="ECO:0000313" key="10">
    <source>
        <dbReference type="EMBL" id="MBB3890066.1"/>
    </source>
</evidence>
<dbReference type="InterPro" id="IPR015424">
    <property type="entry name" value="PyrdxlP-dep_Trfase"/>
</dbReference>
<dbReference type="Proteomes" id="UP000530564">
    <property type="component" value="Unassembled WGS sequence"/>
</dbReference>
<keyword evidence="3 8" id="KW-0663">Pyridoxal phosphate</keyword>
<dbReference type="EMBL" id="JACIDK010000001">
    <property type="protein sequence ID" value="MBB3890066.1"/>
    <property type="molecule type" value="Genomic_DNA"/>
</dbReference>
<dbReference type="InterPro" id="IPR006233">
    <property type="entry name" value="Cys_b_lyase_bac"/>
</dbReference>
<dbReference type="NCBIfam" id="TIGR01324">
    <property type="entry name" value="cysta_beta_ly_B"/>
    <property type="match status" value="1"/>
</dbReference>
<dbReference type="InterPro" id="IPR000277">
    <property type="entry name" value="Cys/Met-Metab_PyrdxlP-dep_enz"/>
</dbReference>
<reference evidence="10 11" key="1">
    <citation type="submission" date="2020-08" db="EMBL/GenBank/DDBJ databases">
        <title>Genomic Encyclopedia of Type Strains, Phase IV (KMG-IV): sequencing the most valuable type-strain genomes for metagenomic binning, comparative biology and taxonomic classification.</title>
        <authorList>
            <person name="Goeker M."/>
        </authorList>
    </citation>
    <scope>NUCLEOTIDE SEQUENCE [LARGE SCALE GENOMIC DNA]</scope>
    <source>
        <strain evidence="10 11">DSM 21793</strain>
    </source>
</reference>
<comment type="cofactor">
    <cofactor evidence="1 9">
        <name>pyridoxal 5'-phosphate</name>
        <dbReference type="ChEBI" id="CHEBI:597326"/>
    </cofactor>
</comment>
<dbReference type="PANTHER" id="PTHR43500:SF1">
    <property type="entry name" value="CYSTATHIONINE BETA-LYASE-RELATED"/>
    <property type="match status" value="1"/>
</dbReference>
<evidence type="ECO:0000256" key="8">
    <source>
        <dbReference type="PIRSR" id="PIRSR001434-2"/>
    </source>
</evidence>
<dbReference type="PANTHER" id="PTHR43500">
    <property type="entry name" value="CYSTATHIONINE BETA-LYASE-RELATED"/>
    <property type="match status" value="1"/>
</dbReference>
<dbReference type="GO" id="GO:0019346">
    <property type="term" value="P:transsulfuration"/>
    <property type="evidence" value="ECO:0007669"/>
    <property type="project" value="InterPro"/>
</dbReference>
<feature type="modified residue" description="N6-(pyridoxal phosphate)lysine" evidence="8">
    <location>
        <position position="185"/>
    </location>
</feature>
<organism evidence="10 11">
    <name type="scientific">Phenylobacterium haematophilum</name>
    <dbReference type="NCBI Taxonomy" id="98513"/>
    <lineage>
        <taxon>Bacteria</taxon>
        <taxon>Pseudomonadati</taxon>
        <taxon>Pseudomonadota</taxon>
        <taxon>Alphaproteobacteria</taxon>
        <taxon>Caulobacterales</taxon>
        <taxon>Caulobacteraceae</taxon>
        <taxon>Phenylobacterium</taxon>
    </lineage>
</organism>
<dbReference type="Gene3D" id="3.90.1150.10">
    <property type="entry name" value="Aspartate Aminotransferase, domain 1"/>
    <property type="match status" value="1"/>
</dbReference>
<dbReference type="SUPFAM" id="SSF53383">
    <property type="entry name" value="PLP-dependent transferases"/>
    <property type="match status" value="1"/>
</dbReference>
<keyword evidence="4 10" id="KW-0456">Lyase</keyword>
<name>A0A839ZUV5_9CAUL</name>
<evidence type="ECO:0000256" key="3">
    <source>
        <dbReference type="ARBA" id="ARBA00022898"/>
    </source>
</evidence>
<gene>
    <name evidence="10" type="ORF">GGQ61_000763</name>
</gene>
<comment type="catalytic activity">
    <reaction evidence="6">
        <text>L,L-cystathionine + H2O = L-homocysteine + pyruvate + NH4(+)</text>
        <dbReference type="Rhea" id="RHEA:13965"/>
        <dbReference type="ChEBI" id="CHEBI:15361"/>
        <dbReference type="ChEBI" id="CHEBI:15377"/>
        <dbReference type="ChEBI" id="CHEBI:28938"/>
        <dbReference type="ChEBI" id="CHEBI:58161"/>
        <dbReference type="ChEBI" id="CHEBI:58199"/>
    </reaction>
</comment>
<dbReference type="GO" id="GO:0019450">
    <property type="term" value="P:L-cysteine catabolic process to pyruvate"/>
    <property type="evidence" value="ECO:0007669"/>
    <property type="project" value="TreeGrafter"/>
</dbReference>
<dbReference type="PROSITE" id="PS00868">
    <property type="entry name" value="CYS_MET_METAB_PP"/>
    <property type="match status" value="1"/>
</dbReference>
<evidence type="ECO:0000256" key="5">
    <source>
        <dbReference type="ARBA" id="ARBA00046315"/>
    </source>
</evidence>
<protein>
    <submittedName>
        <fullName evidence="10">Cystathionine beta-lyase</fullName>
        <ecNumber evidence="10">4.4.1.8</ecNumber>
    </submittedName>
</protein>
<dbReference type="InterPro" id="IPR015422">
    <property type="entry name" value="PyrdxlP-dep_Trfase_small"/>
</dbReference>
<dbReference type="PIRSF" id="PIRSF001434">
    <property type="entry name" value="CGS"/>
    <property type="match status" value="1"/>
</dbReference>
<evidence type="ECO:0000256" key="7">
    <source>
        <dbReference type="ARBA" id="ARBA00047625"/>
    </source>
</evidence>
<dbReference type="EC" id="4.4.1.8" evidence="10"/>